<accession>A0ABW8T752</accession>
<dbReference type="Pfam" id="PF08279">
    <property type="entry name" value="HTH_11"/>
    <property type="match status" value="1"/>
</dbReference>
<dbReference type="InterPro" id="IPR036390">
    <property type="entry name" value="WH_DNA-bd_sf"/>
</dbReference>
<keyword evidence="4" id="KW-1185">Reference proteome</keyword>
<evidence type="ECO:0000313" key="4">
    <source>
        <dbReference type="Proteomes" id="UP001623591"/>
    </source>
</evidence>
<dbReference type="Proteomes" id="UP001623591">
    <property type="component" value="Unassembled WGS sequence"/>
</dbReference>
<evidence type="ECO:0000259" key="1">
    <source>
        <dbReference type="Pfam" id="PF02829"/>
    </source>
</evidence>
<comment type="caution">
    <text evidence="3">The sequence shown here is derived from an EMBL/GenBank/DDBJ whole genome shotgun (WGS) entry which is preliminary data.</text>
</comment>
<dbReference type="RefSeq" id="WP_406770816.1">
    <property type="nucleotide sequence ID" value="NZ_JBJHZZ010000016.1"/>
</dbReference>
<dbReference type="InterPro" id="IPR035922">
    <property type="entry name" value="3H_dom_sf"/>
</dbReference>
<dbReference type="SUPFAM" id="SSF46785">
    <property type="entry name" value="Winged helix' DNA-binding domain"/>
    <property type="match status" value="1"/>
</dbReference>
<dbReference type="Pfam" id="PF02829">
    <property type="entry name" value="3H"/>
    <property type="match status" value="1"/>
</dbReference>
<dbReference type="PANTHER" id="PTHR40068">
    <property type="entry name" value="TRANSCRIPTION REPRESSOR NIAR-RELATED"/>
    <property type="match status" value="1"/>
</dbReference>
<organism evidence="3 4">
    <name type="scientific">Candidatus Clostridium stratigraminis</name>
    <dbReference type="NCBI Taxonomy" id="3381661"/>
    <lineage>
        <taxon>Bacteria</taxon>
        <taxon>Bacillati</taxon>
        <taxon>Bacillota</taxon>
        <taxon>Clostridia</taxon>
        <taxon>Eubacteriales</taxon>
        <taxon>Clostridiaceae</taxon>
        <taxon>Clostridium</taxon>
    </lineage>
</organism>
<dbReference type="PIRSF" id="PIRSF037847">
    <property type="entry name" value="NiaR"/>
    <property type="match status" value="1"/>
</dbReference>
<evidence type="ECO:0000313" key="3">
    <source>
        <dbReference type="EMBL" id="MFL0248389.1"/>
    </source>
</evidence>
<evidence type="ECO:0000259" key="2">
    <source>
        <dbReference type="Pfam" id="PF08279"/>
    </source>
</evidence>
<feature type="domain" description="Helix-turn-helix type 11" evidence="2">
    <location>
        <begin position="6"/>
        <end position="59"/>
    </location>
</feature>
<dbReference type="InterPro" id="IPR026043">
    <property type="entry name" value="NadR"/>
</dbReference>
<dbReference type="InterPro" id="IPR013196">
    <property type="entry name" value="HTH_11"/>
</dbReference>
<proteinExistence type="predicted"/>
<reference evidence="3 4" key="1">
    <citation type="submission" date="2024-11" db="EMBL/GenBank/DDBJ databases">
        <authorList>
            <person name="Heng Y.C."/>
            <person name="Lim A.C.H."/>
            <person name="Lee J.K.Y."/>
            <person name="Kittelmann S."/>
        </authorList>
    </citation>
    <scope>NUCLEOTIDE SEQUENCE [LARGE SCALE GENOMIC DNA]</scope>
    <source>
        <strain evidence="3 4">WILCCON 0185</strain>
    </source>
</reference>
<gene>
    <name evidence="3" type="ORF">ACJDUG_15685</name>
</gene>
<dbReference type="EMBL" id="JBJHZZ010000016">
    <property type="protein sequence ID" value="MFL0248389.1"/>
    <property type="molecule type" value="Genomic_DNA"/>
</dbReference>
<dbReference type="SUPFAM" id="SSF75500">
    <property type="entry name" value="Putative transcriptional regulator TM1602, C-terminal domain"/>
    <property type="match status" value="1"/>
</dbReference>
<dbReference type="Gene3D" id="1.10.10.10">
    <property type="entry name" value="Winged helix-like DNA-binding domain superfamily/Winged helix DNA-binding domain"/>
    <property type="match status" value="1"/>
</dbReference>
<dbReference type="InterPro" id="IPR036388">
    <property type="entry name" value="WH-like_DNA-bd_sf"/>
</dbReference>
<sequence length="171" mass="19725">MSSNERRKLIEEILLNREEPQKGSKLAQELGVTRQVIVKDIAILRAEGMAIIATPEGYIIPRKEIHKVRRVIAVCHKIEEIEEELSLIVKFGGKIEDVIIEHPLYGEMRSMLMIKTLYDVQSFIEKCKKYNAEPLLTLTRGIHLHTIEADDEETLDRIIKELKVKKLLISD</sequence>
<dbReference type="Gene3D" id="3.30.1340.20">
    <property type="entry name" value="3H domain"/>
    <property type="match status" value="1"/>
</dbReference>
<name>A0ABW8T752_9CLOT</name>
<feature type="domain" description="3H" evidence="1">
    <location>
        <begin position="72"/>
        <end position="168"/>
    </location>
</feature>
<dbReference type="PANTHER" id="PTHR40068:SF1">
    <property type="entry name" value="TRANSCRIPTION REPRESSOR NIAR-RELATED"/>
    <property type="match status" value="1"/>
</dbReference>
<dbReference type="InterPro" id="IPR004173">
    <property type="entry name" value="3H_domain"/>
</dbReference>
<protein>
    <submittedName>
        <fullName evidence="3">Transcription repressor NadR</fullName>
    </submittedName>
</protein>